<dbReference type="InterPro" id="IPR050336">
    <property type="entry name" value="Chromosome_partition/occlusion"/>
</dbReference>
<organism evidence="4 5">
    <name type="scientific">Pelagibacterium luteolum</name>
    <dbReference type="NCBI Taxonomy" id="440168"/>
    <lineage>
        <taxon>Bacteria</taxon>
        <taxon>Pseudomonadati</taxon>
        <taxon>Pseudomonadota</taxon>
        <taxon>Alphaproteobacteria</taxon>
        <taxon>Hyphomicrobiales</taxon>
        <taxon>Devosiaceae</taxon>
        <taxon>Pelagibacterium</taxon>
    </lineage>
</organism>
<dbReference type="STRING" id="440168.SAMN04487974_11526"/>
<dbReference type="Pfam" id="PF02195">
    <property type="entry name" value="ParB_N"/>
    <property type="match status" value="1"/>
</dbReference>
<dbReference type="InterPro" id="IPR017819">
    <property type="entry name" value="Plasmid_partition_RepB"/>
</dbReference>
<dbReference type="GO" id="GO:0007059">
    <property type="term" value="P:chromosome segregation"/>
    <property type="evidence" value="ECO:0007669"/>
    <property type="project" value="TreeGrafter"/>
</dbReference>
<dbReference type="SMART" id="SM00470">
    <property type="entry name" value="ParB"/>
    <property type="match status" value="1"/>
</dbReference>
<gene>
    <name evidence="4" type="ORF">SAMN04487974_11526</name>
</gene>
<evidence type="ECO:0000256" key="1">
    <source>
        <dbReference type="ARBA" id="ARBA00006295"/>
    </source>
</evidence>
<dbReference type="GO" id="GO:0003677">
    <property type="term" value="F:DNA binding"/>
    <property type="evidence" value="ECO:0007669"/>
    <property type="project" value="InterPro"/>
</dbReference>
<dbReference type="EMBL" id="FNCS01000015">
    <property type="protein sequence ID" value="SDG98753.1"/>
    <property type="molecule type" value="Genomic_DNA"/>
</dbReference>
<dbReference type="InterPro" id="IPR036086">
    <property type="entry name" value="ParB/Sulfiredoxin_sf"/>
</dbReference>
<dbReference type="Gene3D" id="3.90.1530.30">
    <property type="match status" value="1"/>
</dbReference>
<evidence type="ECO:0000256" key="2">
    <source>
        <dbReference type="SAM" id="MobiDB-lite"/>
    </source>
</evidence>
<dbReference type="InterPro" id="IPR003115">
    <property type="entry name" value="ParB_N"/>
</dbReference>
<sequence>MTKRSSGKSILASFGAFSEPVPSADDGSRPESGTRSISVQPVARVGAGVIGATQRSLSDLREQRDRLQAIVDAGVGLELDPELIDPSPFPDRLPDDNSADFEALKKLIAEEGQKLPIQVRKHPSVEGRYQVVYGHRRWRAARELGIKLKATVLDLSDVELVVAQGIENAARQDLSWIERALFAWRMDEAGIKARDIRAALSIDDPELARLRSVCRALPGDVIEAIGRAPKVGRPRWVALANAVSAETDVLMRIRETLSGDKVSRLPSDDRFKLAFATARKAPVKQQSDLVLVAPTGEVVGKAVFSGTDVKLTIERDRAPAFASFLEGELPALIERFFAREGGE</sequence>
<evidence type="ECO:0000313" key="5">
    <source>
        <dbReference type="Proteomes" id="UP000199495"/>
    </source>
</evidence>
<dbReference type="InterPro" id="IPR011111">
    <property type="entry name" value="Plasmid_RepB"/>
</dbReference>
<dbReference type="Proteomes" id="UP000199495">
    <property type="component" value="Unassembled WGS sequence"/>
</dbReference>
<accession>A0A1G7YQC6</accession>
<name>A0A1G7YQC6_9HYPH</name>
<evidence type="ECO:0000313" key="4">
    <source>
        <dbReference type="EMBL" id="SDG98753.1"/>
    </source>
</evidence>
<dbReference type="CDD" id="cd16405">
    <property type="entry name" value="RepB_like_N"/>
    <property type="match status" value="1"/>
</dbReference>
<dbReference type="PANTHER" id="PTHR33375:SF1">
    <property type="entry name" value="CHROMOSOME-PARTITIONING PROTEIN PARB-RELATED"/>
    <property type="match status" value="1"/>
</dbReference>
<protein>
    <submittedName>
        <fullName evidence="4">ParB family protein</fullName>
    </submittedName>
</protein>
<feature type="region of interest" description="Disordered" evidence="2">
    <location>
        <begin position="1"/>
        <end position="40"/>
    </location>
</feature>
<reference evidence="4 5" key="1">
    <citation type="submission" date="2016-10" db="EMBL/GenBank/DDBJ databases">
        <authorList>
            <person name="de Groot N.N."/>
        </authorList>
    </citation>
    <scope>NUCLEOTIDE SEQUENCE [LARGE SCALE GENOMIC DNA]</scope>
    <source>
        <strain evidence="4 5">CGMCC 1.10267</strain>
    </source>
</reference>
<proteinExistence type="inferred from homology"/>
<comment type="similarity">
    <text evidence="1">Belongs to the ParB family.</text>
</comment>
<dbReference type="AlphaFoldDB" id="A0A1G7YQC6"/>
<feature type="domain" description="ParB-like N-terminal" evidence="3">
    <location>
        <begin position="77"/>
        <end position="169"/>
    </location>
</feature>
<dbReference type="OrthoDB" id="7908920at2"/>
<dbReference type="InterPro" id="IPR004437">
    <property type="entry name" value="ParB/RepB/Spo0J"/>
</dbReference>
<dbReference type="GO" id="GO:0005694">
    <property type="term" value="C:chromosome"/>
    <property type="evidence" value="ECO:0007669"/>
    <property type="project" value="TreeGrafter"/>
</dbReference>
<dbReference type="NCBIfam" id="TIGR00180">
    <property type="entry name" value="parB_part"/>
    <property type="match status" value="1"/>
</dbReference>
<dbReference type="Gene3D" id="1.10.10.2830">
    <property type="match status" value="1"/>
</dbReference>
<dbReference type="SUPFAM" id="SSF110849">
    <property type="entry name" value="ParB/Sulfiredoxin"/>
    <property type="match status" value="1"/>
</dbReference>
<evidence type="ECO:0000259" key="3">
    <source>
        <dbReference type="SMART" id="SM00470"/>
    </source>
</evidence>
<dbReference type="Pfam" id="PF07506">
    <property type="entry name" value="RepB"/>
    <property type="match status" value="1"/>
</dbReference>
<dbReference type="InterPro" id="IPR037972">
    <property type="entry name" value="RepB_N"/>
</dbReference>
<keyword evidence="5" id="KW-1185">Reference proteome</keyword>
<dbReference type="SUPFAM" id="SSF109709">
    <property type="entry name" value="KorB DNA-binding domain-like"/>
    <property type="match status" value="1"/>
</dbReference>
<dbReference type="NCBIfam" id="TIGR03454">
    <property type="entry name" value="partition_RepB"/>
    <property type="match status" value="1"/>
</dbReference>
<dbReference type="RefSeq" id="WP_090598096.1">
    <property type="nucleotide sequence ID" value="NZ_FNCS01000015.1"/>
</dbReference>
<dbReference type="PANTHER" id="PTHR33375">
    <property type="entry name" value="CHROMOSOME-PARTITIONING PROTEIN PARB-RELATED"/>
    <property type="match status" value="1"/>
</dbReference>